<evidence type="ECO:0000256" key="1">
    <source>
        <dbReference type="SAM" id="MobiDB-lite"/>
    </source>
</evidence>
<evidence type="ECO:0000313" key="4">
    <source>
        <dbReference type="Proteomes" id="UP000243096"/>
    </source>
</evidence>
<keyword evidence="2" id="KW-1133">Transmembrane helix</keyword>
<gene>
    <name evidence="3" type="ORF">B0O95_1012</name>
</gene>
<sequence>MKRFKIIDNGNLTRSVRIGFYVIGVGLGYISLEYWHSALLFTLGLFLAAIAGYSSRAAMLKIKPLDSSYHKARESYKEKGGGTEKDRTK</sequence>
<feature type="transmembrane region" description="Helical" evidence="2">
    <location>
        <begin position="38"/>
        <end position="55"/>
    </location>
</feature>
<protein>
    <submittedName>
        <fullName evidence="3">Uncharacterized protein</fullName>
    </submittedName>
</protein>
<accession>A0A2P5KDY0</accession>
<organism evidence="3 4">
    <name type="scientific">Mycetohabitans endofungorum</name>
    <dbReference type="NCBI Taxonomy" id="417203"/>
    <lineage>
        <taxon>Bacteria</taxon>
        <taxon>Pseudomonadati</taxon>
        <taxon>Pseudomonadota</taxon>
        <taxon>Betaproteobacteria</taxon>
        <taxon>Burkholderiales</taxon>
        <taxon>Burkholderiaceae</taxon>
        <taxon>Mycetohabitans</taxon>
    </lineage>
</organism>
<evidence type="ECO:0000256" key="2">
    <source>
        <dbReference type="SAM" id="Phobius"/>
    </source>
</evidence>
<feature type="transmembrane region" description="Helical" evidence="2">
    <location>
        <begin position="12"/>
        <end position="32"/>
    </location>
</feature>
<dbReference type="Proteomes" id="UP000243096">
    <property type="component" value="Unassembled WGS sequence"/>
</dbReference>
<dbReference type="EMBL" id="PRDW01000001">
    <property type="protein sequence ID" value="PPB84921.1"/>
    <property type="molecule type" value="Genomic_DNA"/>
</dbReference>
<keyword evidence="2" id="KW-0812">Transmembrane</keyword>
<reference evidence="3 4" key="1">
    <citation type="submission" date="2018-01" db="EMBL/GenBank/DDBJ databases">
        <title>Genomic Encyclopedia of Type Strains, Phase III (KMG-III): the genomes of soil and plant-associated and newly described type strains.</title>
        <authorList>
            <person name="Whitman W."/>
        </authorList>
    </citation>
    <scope>NUCLEOTIDE SEQUENCE [LARGE SCALE GENOMIC DNA]</scope>
    <source>
        <strain evidence="3 4">HKI456</strain>
    </source>
</reference>
<comment type="caution">
    <text evidence="3">The sequence shown here is derived from an EMBL/GenBank/DDBJ whole genome shotgun (WGS) entry which is preliminary data.</text>
</comment>
<evidence type="ECO:0000313" key="3">
    <source>
        <dbReference type="EMBL" id="PPB84921.1"/>
    </source>
</evidence>
<name>A0A2P5KDY0_9BURK</name>
<feature type="region of interest" description="Disordered" evidence="1">
    <location>
        <begin position="70"/>
        <end position="89"/>
    </location>
</feature>
<proteinExistence type="predicted"/>
<keyword evidence="4" id="KW-1185">Reference proteome</keyword>
<keyword evidence="2" id="KW-0472">Membrane</keyword>
<dbReference type="AlphaFoldDB" id="A0A2P5KDY0"/>